<keyword evidence="1" id="KW-0812">Transmembrane</keyword>
<gene>
    <name evidence="2" type="ORF">A3A75_04640</name>
</gene>
<feature type="transmembrane region" description="Helical" evidence="1">
    <location>
        <begin position="105"/>
        <end position="127"/>
    </location>
</feature>
<feature type="transmembrane region" description="Helical" evidence="1">
    <location>
        <begin position="275"/>
        <end position="295"/>
    </location>
</feature>
<dbReference type="Proteomes" id="UP000179018">
    <property type="component" value="Unassembled WGS sequence"/>
</dbReference>
<feature type="transmembrane region" description="Helical" evidence="1">
    <location>
        <begin position="302"/>
        <end position="321"/>
    </location>
</feature>
<reference evidence="2 3" key="1">
    <citation type="journal article" date="2016" name="Nat. Commun.">
        <title>Thousands of microbial genomes shed light on interconnected biogeochemical processes in an aquifer system.</title>
        <authorList>
            <person name="Anantharaman K."/>
            <person name="Brown C.T."/>
            <person name="Hug L.A."/>
            <person name="Sharon I."/>
            <person name="Castelle C.J."/>
            <person name="Probst A.J."/>
            <person name="Thomas B.C."/>
            <person name="Singh A."/>
            <person name="Wilkins M.J."/>
            <person name="Karaoz U."/>
            <person name="Brodie E.L."/>
            <person name="Williams K.H."/>
            <person name="Hubbard S.S."/>
            <person name="Banfield J.F."/>
        </authorList>
    </citation>
    <scope>NUCLEOTIDE SEQUENCE [LARGE SCALE GENOMIC DNA]</scope>
</reference>
<keyword evidence="1" id="KW-0472">Membrane</keyword>
<evidence type="ECO:0000256" key="1">
    <source>
        <dbReference type="SAM" id="Phobius"/>
    </source>
</evidence>
<accession>A0A1F8B2P1</accession>
<feature type="transmembrane region" description="Helical" evidence="1">
    <location>
        <begin position="193"/>
        <end position="214"/>
    </location>
</feature>
<dbReference type="STRING" id="1802516.A3A75_04640"/>
<organism evidence="2 3">
    <name type="scientific">Candidatus Woesebacteria bacterium RIFCSPLOWO2_01_FULL_39_10</name>
    <dbReference type="NCBI Taxonomy" id="1802516"/>
    <lineage>
        <taxon>Bacteria</taxon>
        <taxon>Candidatus Woeseibacteriota</taxon>
    </lineage>
</organism>
<feature type="transmembrane region" description="Helical" evidence="1">
    <location>
        <begin position="226"/>
        <end position="246"/>
    </location>
</feature>
<comment type="caution">
    <text evidence="2">The sequence shown here is derived from an EMBL/GenBank/DDBJ whole genome shotgun (WGS) entry which is preliminary data.</text>
</comment>
<feature type="transmembrane region" description="Helical" evidence="1">
    <location>
        <begin position="359"/>
        <end position="377"/>
    </location>
</feature>
<keyword evidence="1" id="KW-1133">Transmembrane helix</keyword>
<dbReference type="EMBL" id="MGHC01000037">
    <property type="protein sequence ID" value="OGM58293.1"/>
    <property type="molecule type" value="Genomic_DNA"/>
</dbReference>
<sequence length="534" mass="61591">MLFGKTRSVNILLKLLLPLLVILIISAWSLSDVLKNPSTALVNAGDDILITWIINQNIQKIPNNLGNLFQGNIFYPYENTMAYSDLFLPSSLIAYIPVKLTGLPILGYNINLFVGQIATMLVIYLWFLEMMKNKTPSLLGSIALGLSQIRIHYYAHLQMWNMQWWLLASWMIWKFSKLGKVKYLYFAGVTVAIQFWESVLPVYFFGAVASIVLLPKIKELLVNWRHLLVIFLVTFFLTFPAIKTYYEVSFEFNYQRSIRDAAHFSMSVNDLGETFLSPGLYSLFLISLVIIFKKLKTQRNNLYWLSGLLIFGILMSFGPVLKWEGATVKFFDKYFIPLPYGLFYYTIPGFTALRTPLRWLWVSTFAASGFIAFSISLYKSRIKYLVLLGGFAIAILGGRQVPVETYAPTPDKYPEVYSFLKRLPGDAILELPMYTWGHGEIYKQEFWRMLYSLEHKKNLVNGTSGFTPLDREILAGNLEKDFPSIETEEILSEINVNYILVHKNQFTQDKIVIIKSWGKEKLIWEDAETLVYKL</sequence>
<dbReference type="AlphaFoldDB" id="A0A1F8B2P1"/>
<proteinExistence type="predicted"/>
<feature type="transmembrane region" description="Helical" evidence="1">
    <location>
        <begin position="153"/>
        <end position="173"/>
    </location>
</feature>
<evidence type="ECO:0008006" key="4">
    <source>
        <dbReference type="Google" id="ProtNLM"/>
    </source>
</evidence>
<feature type="transmembrane region" description="Helical" evidence="1">
    <location>
        <begin position="12"/>
        <end position="31"/>
    </location>
</feature>
<protein>
    <recommendedName>
        <fullName evidence="4">Glycosyltransferase RgtA/B/C/D-like domain-containing protein</fullName>
    </recommendedName>
</protein>
<name>A0A1F8B2P1_9BACT</name>
<evidence type="ECO:0000313" key="2">
    <source>
        <dbReference type="EMBL" id="OGM58293.1"/>
    </source>
</evidence>
<evidence type="ECO:0000313" key="3">
    <source>
        <dbReference type="Proteomes" id="UP000179018"/>
    </source>
</evidence>